<dbReference type="Pfam" id="PF00175">
    <property type="entry name" value="NAD_binding_1"/>
    <property type="match status" value="1"/>
</dbReference>
<dbReference type="AlphaFoldDB" id="A0A1N6X9L2"/>
<dbReference type="Gene3D" id="2.40.30.10">
    <property type="entry name" value="Translation factors"/>
    <property type="match status" value="1"/>
</dbReference>
<feature type="domain" description="FAD-binding FR-type" evidence="6">
    <location>
        <begin position="485"/>
        <end position="598"/>
    </location>
</feature>
<dbReference type="PROSITE" id="PS50902">
    <property type="entry name" value="FLAVODOXIN_LIKE"/>
    <property type="match status" value="1"/>
</dbReference>
<dbReference type="PROSITE" id="PS51384">
    <property type="entry name" value="FAD_FR"/>
    <property type="match status" value="1"/>
</dbReference>
<proteinExistence type="predicted"/>
<evidence type="ECO:0000256" key="4">
    <source>
        <dbReference type="SAM" id="Phobius"/>
    </source>
</evidence>
<dbReference type="CDD" id="cd06201">
    <property type="entry name" value="SiR_like2"/>
    <property type="match status" value="1"/>
</dbReference>
<sequence length="735" mass="77636">MIRTLHRWPGLLALILVMALALSGAALSVFPAAERLSTPQAEAGLTVADLAGRILAAYPGVEQIRRAPSGRITAFWFDDGTPGAAVIDPATGKGIASADPDPVKRWLTNLHRSLFLGDAGRIAMAIGAVAMLILSVSGAMLVARRMGGWRRWFAPLRGPASSRIHTGIARVAVAGLVLSSATALWMAASTFDLLPDGAAPPTFPTEVSGSTGVSLAAMEPLSVIAVTELRELSFPYPGDATDAFTLKTDRGTGYLDQGTGELLAWAELTMWEQISETIYMLHTGQGAASLGLVLGVLALGVPAMGVSGLVLWFAGRRSRPRLHGNHPANGAATILLVGSDGGSTWGFAATLQHALTTAGQHVHVAPMSGFEPARYPQAERFVILAATWGEGQAPATAKGFIERLAALESVPEAPLAVLGFGDRSFPAFCAFADEVGSRAAAKGWAQLMPFDTVDRQSPQDFARWGRALGAALGIELTLEHVPTPPVTGRLTLISRRDYGAEVQAPTTILRFALPEATFLQRLTGRGFGRFQAGDLLGVLPEGADLPRFYSLASGRRDGFVEIVVRKHPGGLCSGQLLALKPGQAIRAFVRHNPAFHAAAGRSPLILIGAGTGIGPLAGFIRGNSRKRPIHLAFGMRHPDSDFLYRDDLAGWQVDGRLARLTTANSRGAKPRHVQDALRAESAELIRLVHEGARIMVCGGRDMASGVAEALTDILAPTGLTPLALKAEGRYAEDIY</sequence>
<keyword evidence="4" id="KW-0812">Transmembrane</keyword>
<dbReference type="Proteomes" id="UP000323956">
    <property type="component" value="Unassembled WGS sequence"/>
</dbReference>
<keyword evidence="4" id="KW-1133">Transmembrane helix</keyword>
<protein>
    <recommendedName>
        <fullName evidence="3">NADPH--hemoprotein reductase</fullName>
        <ecNumber evidence="3">1.6.2.4</ecNumber>
    </recommendedName>
</protein>
<feature type="transmembrane region" description="Helical" evidence="4">
    <location>
        <begin position="122"/>
        <end position="143"/>
    </location>
</feature>
<dbReference type="SUPFAM" id="SSF52343">
    <property type="entry name" value="Ferredoxin reductase-like, C-terminal NADP-linked domain"/>
    <property type="match status" value="1"/>
</dbReference>
<dbReference type="InterPro" id="IPR005625">
    <property type="entry name" value="PepSY-ass_TM"/>
</dbReference>
<gene>
    <name evidence="7" type="ORF">SAMN05421641_12019</name>
</gene>
<feature type="transmembrane region" description="Helical" evidence="4">
    <location>
        <begin position="290"/>
        <end position="314"/>
    </location>
</feature>
<evidence type="ECO:0000256" key="1">
    <source>
        <dbReference type="ARBA" id="ARBA00022630"/>
    </source>
</evidence>
<dbReference type="GO" id="GO:0004783">
    <property type="term" value="F:sulfite reductase (NADPH) activity"/>
    <property type="evidence" value="ECO:0007669"/>
    <property type="project" value="TreeGrafter"/>
</dbReference>
<dbReference type="InterPro" id="IPR029039">
    <property type="entry name" value="Flavoprotein-like_sf"/>
</dbReference>
<dbReference type="Gene3D" id="3.40.50.360">
    <property type="match status" value="1"/>
</dbReference>
<evidence type="ECO:0000256" key="3">
    <source>
        <dbReference type="ARBA" id="ARBA00023797"/>
    </source>
</evidence>
<dbReference type="InterPro" id="IPR001433">
    <property type="entry name" value="OxRdtase_FAD/NAD-bd"/>
</dbReference>
<dbReference type="InterPro" id="IPR001709">
    <property type="entry name" value="Flavoprot_Pyr_Nucl_cyt_Rdtase"/>
</dbReference>
<dbReference type="InterPro" id="IPR017927">
    <property type="entry name" value="FAD-bd_FR_type"/>
</dbReference>
<dbReference type="SUPFAM" id="SSF63380">
    <property type="entry name" value="Riboflavin synthase domain-like"/>
    <property type="match status" value="1"/>
</dbReference>
<dbReference type="PRINTS" id="PR00371">
    <property type="entry name" value="FPNCR"/>
</dbReference>
<dbReference type="Pfam" id="PF03929">
    <property type="entry name" value="PepSY_TM"/>
    <property type="match status" value="1"/>
</dbReference>
<dbReference type="Pfam" id="PF00258">
    <property type="entry name" value="Flavodoxin_1"/>
    <property type="match status" value="1"/>
</dbReference>
<accession>A0A1N6X9L2</accession>
<dbReference type="SUPFAM" id="SSF52218">
    <property type="entry name" value="Flavoproteins"/>
    <property type="match status" value="1"/>
</dbReference>
<evidence type="ECO:0000313" key="7">
    <source>
        <dbReference type="EMBL" id="SIQ99003.1"/>
    </source>
</evidence>
<dbReference type="OrthoDB" id="9816402at2"/>
<evidence type="ECO:0000256" key="2">
    <source>
        <dbReference type="ARBA" id="ARBA00022643"/>
    </source>
</evidence>
<dbReference type="Gene3D" id="3.40.50.80">
    <property type="entry name" value="Nucleotide-binding domain of ferredoxin-NADP reductase (FNR) module"/>
    <property type="match status" value="1"/>
</dbReference>
<dbReference type="InterPro" id="IPR017938">
    <property type="entry name" value="Riboflavin_synthase-like_b-brl"/>
</dbReference>
<dbReference type="InterPro" id="IPR039261">
    <property type="entry name" value="FNR_nucleotide-bd"/>
</dbReference>
<dbReference type="RefSeq" id="WP_149766315.1">
    <property type="nucleotide sequence ID" value="NZ_FTMK01000020.1"/>
</dbReference>
<keyword evidence="4" id="KW-0472">Membrane</keyword>
<dbReference type="GO" id="GO:0010181">
    <property type="term" value="F:FMN binding"/>
    <property type="evidence" value="ECO:0007669"/>
    <property type="project" value="InterPro"/>
</dbReference>
<feature type="domain" description="Flavodoxin-like" evidence="5">
    <location>
        <begin position="333"/>
        <end position="469"/>
    </location>
</feature>
<dbReference type="EC" id="1.6.2.4" evidence="3"/>
<reference evidence="7 8" key="1">
    <citation type="submission" date="2017-01" db="EMBL/GenBank/DDBJ databases">
        <authorList>
            <person name="Varghese N."/>
            <person name="Submissions S."/>
        </authorList>
    </citation>
    <scope>NUCLEOTIDE SEQUENCE [LARGE SCALE GENOMIC DNA]</scope>
    <source>
        <strain evidence="7 8">ATCC 700171</strain>
    </source>
</reference>
<organism evidence="7 8">
    <name type="scientific">Paracoccus thiocyanatus</name>
    <dbReference type="NCBI Taxonomy" id="34006"/>
    <lineage>
        <taxon>Bacteria</taxon>
        <taxon>Pseudomonadati</taxon>
        <taxon>Pseudomonadota</taxon>
        <taxon>Alphaproteobacteria</taxon>
        <taxon>Rhodobacterales</taxon>
        <taxon>Paracoccaceae</taxon>
        <taxon>Paracoccus</taxon>
    </lineage>
</organism>
<dbReference type="GO" id="GO:0005829">
    <property type="term" value="C:cytosol"/>
    <property type="evidence" value="ECO:0007669"/>
    <property type="project" value="TreeGrafter"/>
</dbReference>
<name>A0A1N6X9L2_9RHOB</name>
<evidence type="ECO:0000259" key="5">
    <source>
        <dbReference type="PROSITE" id="PS50902"/>
    </source>
</evidence>
<keyword evidence="1" id="KW-0285">Flavoprotein</keyword>
<evidence type="ECO:0000313" key="8">
    <source>
        <dbReference type="Proteomes" id="UP000323956"/>
    </source>
</evidence>
<dbReference type="GO" id="GO:0050660">
    <property type="term" value="F:flavin adenine dinucleotide binding"/>
    <property type="evidence" value="ECO:0007669"/>
    <property type="project" value="TreeGrafter"/>
</dbReference>
<keyword evidence="2" id="KW-0288">FMN</keyword>
<dbReference type="PANTHER" id="PTHR19384">
    <property type="entry name" value="NITRIC OXIDE SYNTHASE-RELATED"/>
    <property type="match status" value="1"/>
</dbReference>
<dbReference type="InterPro" id="IPR008254">
    <property type="entry name" value="Flavodoxin/NO_synth"/>
</dbReference>
<dbReference type="PANTHER" id="PTHR19384:SF17">
    <property type="entry name" value="NADPH--CYTOCHROME P450 REDUCTASE"/>
    <property type="match status" value="1"/>
</dbReference>
<dbReference type="EMBL" id="FTMK01000020">
    <property type="protein sequence ID" value="SIQ99003.1"/>
    <property type="molecule type" value="Genomic_DNA"/>
</dbReference>
<evidence type="ECO:0000259" key="6">
    <source>
        <dbReference type="PROSITE" id="PS51384"/>
    </source>
</evidence>